<evidence type="ECO:0000256" key="1">
    <source>
        <dbReference type="SAM" id="MobiDB-lite"/>
    </source>
</evidence>
<evidence type="ECO:0000313" key="3">
    <source>
        <dbReference type="EMBL" id="NYJ06167.1"/>
    </source>
</evidence>
<feature type="transmembrane region" description="Helical" evidence="2">
    <location>
        <begin position="194"/>
        <end position="214"/>
    </location>
</feature>
<keyword evidence="2" id="KW-1133">Transmembrane helix</keyword>
<dbReference type="Proteomes" id="UP000541969">
    <property type="component" value="Unassembled WGS sequence"/>
</dbReference>
<feature type="transmembrane region" description="Helical" evidence="2">
    <location>
        <begin position="165"/>
        <end position="187"/>
    </location>
</feature>
<feature type="transmembrane region" description="Helical" evidence="2">
    <location>
        <begin position="220"/>
        <end position="247"/>
    </location>
</feature>
<feature type="transmembrane region" description="Helical" evidence="2">
    <location>
        <begin position="27"/>
        <end position="53"/>
    </location>
</feature>
<keyword evidence="4" id="KW-1185">Reference proteome</keyword>
<evidence type="ECO:0000313" key="4">
    <source>
        <dbReference type="Proteomes" id="UP000541969"/>
    </source>
</evidence>
<gene>
    <name evidence="3" type="ORF">GGQ55_002445</name>
</gene>
<evidence type="ECO:0008006" key="5">
    <source>
        <dbReference type="Google" id="ProtNLM"/>
    </source>
</evidence>
<reference evidence="3 4" key="1">
    <citation type="submission" date="2020-07" db="EMBL/GenBank/DDBJ databases">
        <title>Sequencing the genomes of 1000 actinobacteria strains.</title>
        <authorList>
            <person name="Klenk H.-P."/>
        </authorList>
    </citation>
    <scope>NUCLEOTIDE SEQUENCE [LARGE SCALE GENOMIC DNA]</scope>
    <source>
        <strain evidence="3 4">DSM 104001</strain>
    </source>
</reference>
<keyword evidence="2" id="KW-0812">Transmembrane</keyword>
<organism evidence="3 4">
    <name type="scientific">Petropleomorpha daqingensis</name>
    <dbReference type="NCBI Taxonomy" id="2026353"/>
    <lineage>
        <taxon>Bacteria</taxon>
        <taxon>Bacillati</taxon>
        <taxon>Actinomycetota</taxon>
        <taxon>Actinomycetes</taxon>
        <taxon>Geodermatophilales</taxon>
        <taxon>Geodermatophilaceae</taxon>
        <taxon>Petropleomorpha</taxon>
    </lineage>
</organism>
<accession>A0A853CFF6</accession>
<name>A0A853CFF6_9ACTN</name>
<evidence type="ECO:0000256" key="2">
    <source>
        <dbReference type="SAM" id="Phobius"/>
    </source>
</evidence>
<dbReference type="AlphaFoldDB" id="A0A853CFF6"/>
<feature type="transmembrane region" description="Helical" evidence="2">
    <location>
        <begin position="313"/>
        <end position="334"/>
    </location>
</feature>
<protein>
    <recommendedName>
        <fullName evidence="5">ABC-2 family transporter protein</fullName>
    </recommendedName>
</protein>
<feature type="region of interest" description="Disordered" evidence="1">
    <location>
        <begin position="1"/>
        <end position="23"/>
    </location>
</feature>
<sequence>MGGLAGPPGPARPGAETERSQGSRGRAVLRGIVVPALAATINGVAFVALYTAAFHDPVPHHLPLAVVGSAQQVEQARAAVDPSQFALRQLPDAAAAAEAVRRREVFGALVVDTPQPELLIAGANTQAVTMTVTQAFQPVEEQLGAPAQQHDLSPLVPGDTRGLTIFYGGFGVVLGGFLFGVASFAAAPQMLLRYRIVSVVLFAVLAGALTSWLIDGVYAAVPAGFFLVFGLVALLATACAATAALLFRVFGSAGQILTAIGLVIIGNATSTGQLPAEFLPPWMQPLPAVLPNGVTVRALRGALYFQDDGVARAWVVLGVWTVVPLLLIALLDALSRRRRTHA</sequence>
<dbReference type="EMBL" id="JACBZT010000001">
    <property type="protein sequence ID" value="NYJ06167.1"/>
    <property type="molecule type" value="Genomic_DNA"/>
</dbReference>
<keyword evidence="2" id="KW-0472">Membrane</keyword>
<comment type="caution">
    <text evidence="3">The sequence shown here is derived from an EMBL/GenBank/DDBJ whole genome shotgun (WGS) entry which is preliminary data.</text>
</comment>
<proteinExistence type="predicted"/>